<reference evidence="3 4" key="1">
    <citation type="journal article" date="2018" name="Front. Microbiol.">
        <title>Phylogeny of Vibrio vulnificus from the Analysis of the Core-Genome: Implications for Intra-Species Taxonomy.</title>
        <authorList>
            <person name="Roig F.J."/>
            <person name="Gonzalez-Candelas F."/>
            <person name="Sanjuan E."/>
            <person name="Fouz B."/>
            <person name="Feil E.J."/>
            <person name="Llorens C."/>
            <person name="Baker-Austin C."/>
            <person name="Oliver J.D."/>
            <person name="Danin-Poleg Y."/>
            <person name="Gibas C.J."/>
            <person name="Kashi Y."/>
            <person name="Gulig P.A."/>
            <person name="Morrison S.S."/>
            <person name="Amaro C."/>
        </authorList>
    </citation>
    <scope>NUCLEOTIDE SEQUENCE [LARGE SCALE GENOMIC DNA]</scope>
    <source>
        <strain evidence="3 4">CECT4608</strain>
    </source>
</reference>
<evidence type="ECO:0000313" key="4">
    <source>
        <dbReference type="Proteomes" id="UP000237466"/>
    </source>
</evidence>
<sequence>MNYKVLLTLCIPFASWAAADYTEQDAMRVQAVKTYIDNVLQEGRSQIKTTPLLADGINTTTRKPVEWIYPDGRTATISNFANQQNFLRTLTAMSVVTEDQRYQLEAVRITRYFMDNFIADNGLFYWGGHRFVNLDTLELEGPQNKNSVHELKNHYPYYPFLYHVDSHATERYIKAFWQAHVEDWQSLDMGRHGSYSKNYDDKVFHRPIPASLVDQSKLPIMPETKGLTFINAGSDLIYAAYQLDWLAPPANAQGSAAWGQYLMTQYKLAKHPKTGAPVYQFTSPKKREWPPQSDKDTNSKYGDRAARQFGPELGDIAREGNVLFKSNDKSIVFNNALIELHLAEQRNDAAIREQVVDALLNFYRLAYNPENGTIKPIFSDGTSIEGIPLARDGYYGPKGRVFNAHKPKTEEYLLPILRAYRLQADPELWQLAANMTHHYGWGSLGNDAKAKPTLNMQLSSVSPMTLFSAIELYQITQQPEYLEFARAAADKLVEKRFVRGYFLANPRYLNASIDAIEPLALLTLDATLKGKTAQVAPYLSGSGYIHGEFAGKENAYDTNEIYKQTR</sequence>
<feature type="compositionally biased region" description="Basic and acidic residues" evidence="1">
    <location>
        <begin position="285"/>
        <end position="302"/>
    </location>
</feature>
<dbReference type="Proteomes" id="UP000237466">
    <property type="component" value="Unassembled WGS sequence"/>
</dbReference>
<dbReference type="InterPro" id="IPR010702">
    <property type="entry name" value="Pectate_lyase_2"/>
</dbReference>
<name>A0A2S3QYM3_VIBVL</name>
<keyword evidence="2" id="KW-0732">Signal</keyword>
<feature type="region of interest" description="Disordered" evidence="1">
    <location>
        <begin position="281"/>
        <end position="302"/>
    </location>
</feature>
<gene>
    <name evidence="3" type="ORF">CRN52_20175</name>
</gene>
<dbReference type="GO" id="GO:0042597">
    <property type="term" value="C:periplasmic space"/>
    <property type="evidence" value="ECO:0007669"/>
    <property type="project" value="InterPro"/>
</dbReference>
<evidence type="ECO:0000256" key="1">
    <source>
        <dbReference type="SAM" id="MobiDB-lite"/>
    </source>
</evidence>
<feature type="signal peptide" evidence="2">
    <location>
        <begin position="1"/>
        <end position="17"/>
    </location>
</feature>
<dbReference type="PIRSF" id="PIRSF001432">
    <property type="entry name" value="Pect_lyase"/>
    <property type="match status" value="1"/>
</dbReference>
<dbReference type="Gene3D" id="3.90.105.40">
    <property type="match status" value="1"/>
</dbReference>
<proteinExistence type="predicted"/>
<feature type="chain" id="PRO_5015701546" evidence="2">
    <location>
        <begin position="18"/>
        <end position="566"/>
    </location>
</feature>
<dbReference type="GO" id="GO:0016837">
    <property type="term" value="F:carbon-oxygen lyase activity, acting on polysaccharides"/>
    <property type="evidence" value="ECO:0007669"/>
    <property type="project" value="InterPro"/>
</dbReference>
<evidence type="ECO:0000256" key="2">
    <source>
        <dbReference type="SAM" id="SignalP"/>
    </source>
</evidence>
<dbReference type="AlphaFoldDB" id="A0A2S3QYM3"/>
<comment type="caution">
    <text evidence="3">The sequence shown here is derived from an EMBL/GenBank/DDBJ whole genome shotgun (WGS) entry which is preliminary data.</text>
</comment>
<dbReference type="RefSeq" id="WP_072615717.1">
    <property type="nucleotide sequence ID" value="NZ_JAERIB010000001.1"/>
</dbReference>
<protein>
    <submittedName>
        <fullName evidence="3">Exopolygalacturonate lyase</fullName>
    </submittedName>
</protein>
<dbReference type="GO" id="GO:0045490">
    <property type="term" value="P:pectin catabolic process"/>
    <property type="evidence" value="ECO:0007669"/>
    <property type="project" value="InterPro"/>
</dbReference>
<dbReference type="Gene3D" id="2.30.30.880">
    <property type="match status" value="1"/>
</dbReference>
<dbReference type="Pfam" id="PF06917">
    <property type="entry name" value="Pectate_lyase_2"/>
    <property type="match status" value="1"/>
</dbReference>
<accession>A0A2S3QYM3</accession>
<dbReference type="EMBL" id="PDGH01000126">
    <property type="protein sequence ID" value="POB44036.1"/>
    <property type="molecule type" value="Genomic_DNA"/>
</dbReference>
<evidence type="ECO:0000313" key="3">
    <source>
        <dbReference type="EMBL" id="POB44036.1"/>
    </source>
</evidence>
<organism evidence="3 4">
    <name type="scientific">Vibrio vulnificus</name>
    <dbReference type="NCBI Taxonomy" id="672"/>
    <lineage>
        <taxon>Bacteria</taxon>
        <taxon>Pseudomonadati</taxon>
        <taxon>Pseudomonadota</taxon>
        <taxon>Gammaproteobacteria</taxon>
        <taxon>Vibrionales</taxon>
        <taxon>Vibrionaceae</taxon>
        <taxon>Vibrio</taxon>
    </lineage>
</organism>
<dbReference type="Gene3D" id="1.50.10.20">
    <property type="match status" value="1"/>
</dbReference>
<keyword evidence="3" id="KW-0456">Lyase</keyword>